<feature type="region of interest" description="Disordered" evidence="1">
    <location>
        <begin position="57"/>
        <end position="93"/>
    </location>
</feature>
<comment type="caution">
    <text evidence="2">The sequence shown here is derived from an EMBL/GenBank/DDBJ whole genome shotgun (WGS) entry which is preliminary data.</text>
</comment>
<proteinExistence type="predicted"/>
<reference evidence="2 3" key="1">
    <citation type="submission" date="2021-08" db="EMBL/GenBank/DDBJ databases">
        <title>Draft Genome Sequence of Phanerochaete sordida strain YK-624.</title>
        <authorList>
            <person name="Mori T."/>
            <person name="Dohra H."/>
            <person name="Suzuki T."/>
            <person name="Kawagishi H."/>
            <person name="Hirai H."/>
        </authorList>
    </citation>
    <scope>NUCLEOTIDE SEQUENCE [LARGE SCALE GENOMIC DNA]</scope>
    <source>
        <strain evidence="2 3">YK-624</strain>
    </source>
</reference>
<keyword evidence="3" id="KW-1185">Reference proteome</keyword>
<gene>
    <name evidence="2" type="ORF">PsYK624_146820</name>
</gene>
<dbReference type="EMBL" id="BPQB01000088">
    <property type="protein sequence ID" value="GJE98450.1"/>
    <property type="molecule type" value="Genomic_DNA"/>
</dbReference>
<evidence type="ECO:0000256" key="1">
    <source>
        <dbReference type="SAM" id="MobiDB-lite"/>
    </source>
</evidence>
<evidence type="ECO:0000313" key="3">
    <source>
        <dbReference type="Proteomes" id="UP000703269"/>
    </source>
</evidence>
<accession>A0A9P3GN30</accession>
<protein>
    <submittedName>
        <fullName evidence="2">Uncharacterized protein</fullName>
    </submittedName>
</protein>
<dbReference type="AlphaFoldDB" id="A0A9P3GN30"/>
<evidence type="ECO:0000313" key="2">
    <source>
        <dbReference type="EMBL" id="GJE98450.1"/>
    </source>
</evidence>
<name>A0A9P3GN30_9APHY</name>
<organism evidence="2 3">
    <name type="scientific">Phanerochaete sordida</name>
    <dbReference type="NCBI Taxonomy" id="48140"/>
    <lineage>
        <taxon>Eukaryota</taxon>
        <taxon>Fungi</taxon>
        <taxon>Dikarya</taxon>
        <taxon>Basidiomycota</taxon>
        <taxon>Agaricomycotina</taxon>
        <taxon>Agaricomycetes</taxon>
        <taxon>Polyporales</taxon>
        <taxon>Phanerochaetaceae</taxon>
        <taxon>Phanerochaete</taxon>
    </lineage>
</organism>
<sequence length="93" mass="10647">MTSEGRPAPCRWTTNPNKRSRFGVHFTRHADRRISDSASTPAIARCPLHCTCRDEDGHVMRSSTARRPSPGRAKRTYRPSQDGYRHQPSLLMR</sequence>
<dbReference type="Proteomes" id="UP000703269">
    <property type="component" value="Unassembled WGS sequence"/>
</dbReference>